<protein>
    <submittedName>
        <fullName evidence="3">Methyltransferase domain-containing protein</fullName>
    </submittedName>
</protein>
<reference evidence="3 4" key="1">
    <citation type="submission" date="2020-08" db="EMBL/GenBank/DDBJ databases">
        <title>A Genomic Blueprint of the Chicken Gut Microbiome.</title>
        <authorList>
            <person name="Gilroy R."/>
            <person name="Ravi A."/>
            <person name="Getino M."/>
            <person name="Pursley I."/>
            <person name="Horton D.L."/>
            <person name="Alikhan N.-F."/>
            <person name="Baker D."/>
            <person name="Gharbi K."/>
            <person name="Hall N."/>
            <person name="Watson M."/>
            <person name="Adriaenssens E.M."/>
            <person name="Foster-Nyarko E."/>
            <person name="Jarju S."/>
            <person name="Secka A."/>
            <person name="Antonio M."/>
            <person name="Oren A."/>
            <person name="Chaudhuri R."/>
            <person name="La Ragione R.M."/>
            <person name="Hildebrand F."/>
            <person name="Pallen M.J."/>
        </authorList>
    </citation>
    <scope>NUCLEOTIDE SEQUENCE [LARGE SCALE GENOMIC DNA]</scope>
    <source>
        <strain evidence="3 4">Sa3CUA8</strain>
    </source>
</reference>
<dbReference type="Pfam" id="PF13649">
    <property type="entry name" value="Methyltransf_25"/>
    <property type="match status" value="1"/>
</dbReference>
<evidence type="ECO:0000313" key="3">
    <source>
        <dbReference type="EMBL" id="MBD7908064.1"/>
    </source>
</evidence>
<comment type="caution">
    <text evidence="3">The sequence shown here is derived from an EMBL/GenBank/DDBJ whole genome shotgun (WGS) entry which is preliminary data.</text>
</comment>
<evidence type="ECO:0000313" key="4">
    <source>
        <dbReference type="Proteomes" id="UP000659496"/>
    </source>
</evidence>
<organism evidence="3 4">
    <name type="scientific">Sporosarcina gallistercoris</name>
    <dbReference type="NCBI Taxonomy" id="2762245"/>
    <lineage>
        <taxon>Bacteria</taxon>
        <taxon>Bacillati</taxon>
        <taxon>Bacillota</taxon>
        <taxon>Bacilli</taxon>
        <taxon>Bacillales</taxon>
        <taxon>Caryophanaceae</taxon>
        <taxon>Sporosarcina</taxon>
    </lineage>
</organism>
<keyword evidence="3" id="KW-0489">Methyltransferase</keyword>
<feature type="domain" description="Methyltransferase" evidence="2">
    <location>
        <begin position="40"/>
        <end position="135"/>
    </location>
</feature>
<proteinExistence type="predicted"/>
<sequence>MTLTNFEEYDDPILYDKENEAYLSELPFLLNWASKTEGPIIDLACGTGRLTIPLAKNGYPLIGVDIHKGMLKEAQKKSSNLDVEIEWVEQDCTKLHLPLKSNLIYSVGNSFQHFFTNEEQDGFLNSVNKHLEIGGVFIFGTRFPSVEELLQPSTEEYWKTYTDNETRNIVDVYTKSHYDSLKQVQHYTTIRRYKTSDGQVVGDKRTNISLRYVFPKEMERILLVNGFEIVNVYKDWNETPVTNDSYEMIYVCKKITKSIGNLNRSY</sequence>
<dbReference type="Proteomes" id="UP000659496">
    <property type="component" value="Unassembled WGS sequence"/>
</dbReference>
<keyword evidence="4" id="KW-1185">Reference proteome</keyword>
<gene>
    <name evidence="3" type="ORF">H9659_06975</name>
</gene>
<dbReference type="InterPro" id="IPR029063">
    <property type="entry name" value="SAM-dependent_MTases_sf"/>
</dbReference>
<evidence type="ECO:0000256" key="1">
    <source>
        <dbReference type="ARBA" id="ARBA00022679"/>
    </source>
</evidence>
<dbReference type="InterPro" id="IPR041698">
    <property type="entry name" value="Methyltransf_25"/>
</dbReference>
<dbReference type="SUPFAM" id="SSF53335">
    <property type="entry name" value="S-adenosyl-L-methionine-dependent methyltransferases"/>
    <property type="match status" value="1"/>
</dbReference>
<dbReference type="GO" id="GO:0032259">
    <property type="term" value="P:methylation"/>
    <property type="evidence" value="ECO:0007669"/>
    <property type="project" value="UniProtKB-KW"/>
</dbReference>
<name>A0ABR8PJ06_9BACL</name>
<dbReference type="PANTHER" id="PTHR43861">
    <property type="entry name" value="TRANS-ACONITATE 2-METHYLTRANSFERASE-RELATED"/>
    <property type="match status" value="1"/>
</dbReference>
<evidence type="ECO:0000259" key="2">
    <source>
        <dbReference type="Pfam" id="PF13649"/>
    </source>
</evidence>
<dbReference type="Gene3D" id="2.20.25.110">
    <property type="entry name" value="S-adenosyl-L-methionine-dependent methyltransferases"/>
    <property type="match status" value="1"/>
</dbReference>
<keyword evidence="1" id="KW-0808">Transferase</keyword>
<dbReference type="Gene3D" id="3.40.50.150">
    <property type="entry name" value="Vaccinia Virus protein VP39"/>
    <property type="match status" value="1"/>
</dbReference>
<dbReference type="GO" id="GO:0008168">
    <property type="term" value="F:methyltransferase activity"/>
    <property type="evidence" value="ECO:0007669"/>
    <property type="project" value="UniProtKB-KW"/>
</dbReference>
<dbReference type="CDD" id="cd02440">
    <property type="entry name" value="AdoMet_MTases"/>
    <property type="match status" value="1"/>
</dbReference>
<accession>A0ABR8PJ06</accession>
<dbReference type="EMBL" id="JACSQY010000003">
    <property type="protein sequence ID" value="MBD7908064.1"/>
    <property type="molecule type" value="Genomic_DNA"/>
</dbReference>
<dbReference type="RefSeq" id="WP_191689193.1">
    <property type="nucleotide sequence ID" value="NZ_JACSQY010000003.1"/>
</dbReference>